<dbReference type="EMBL" id="JAUCEY010000008">
    <property type="protein sequence ID" value="MDM5451940.1"/>
    <property type="molecule type" value="Genomic_DNA"/>
</dbReference>
<organism evidence="2 3">
    <name type="scientific">Peribacillus simplex</name>
    <dbReference type="NCBI Taxonomy" id="1478"/>
    <lineage>
        <taxon>Bacteria</taxon>
        <taxon>Bacillati</taxon>
        <taxon>Bacillota</taxon>
        <taxon>Bacilli</taxon>
        <taxon>Bacillales</taxon>
        <taxon>Bacillaceae</taxon>
        <taxon>Peribacillus</taxon>
    </lineage>
</organism>
<protein>
    <submittedName>
        <fullName evidence="2">Uncharacterized protein</fullName>
    </submittedName>
</protein>
<feature type="compositionally biased region" description="Polar residues" evidence="1">
    <location>
        <begin position="1"/>
        <end position="13"/>
    </location>
</feature>
<evidence type="ECO:0000256" key="1">
    <source>
        <dbReference type="SAM" id="MobiDB-lite"/>
    </source>
</evidence>
<dbReference type="Proteomes" id="UP001234602">
    <property type="component" value="Unassembled WGS sequence"/>
</dbReference>
<evidence type="ECO:0000313" key="2">
    <source>
        <dbReference type="EMBL" id="MDM5451940.1"/>
    </source>
</evidence>
<gene>
    <name evidence="2" type="ORF">QUF89_06955</name>
</gene>
<dbReference type="RefSeq" id="WP_289319599.1">
    <property type="nucleotide sequence ID" value="NZ_JAUCEY010000008.1"/>
</dbReference>
<proteinExistence type="predicted"/>
<name>A0AAW7I8V8_9BACI</name>
<evidence type="ECO:0000313" key="3">
    <source>
        <dbReference type="Proteomes" id="UP001234602"/>
    </source>
</evidence>
<feature type="compositionally biased region" description="Polar residues" evidence="1">
    <location>
        <begin position="41"/>
        <end position="63"/>
    </location>
</feature>
<reference evidence="2" key="1">
    <citation type="submission" date="2023-06" db="EMBL/GenBank/DDBJ databases">
        <title>Comparative genomics of Bacillaceae isolates and their secondary metabolite potential.</title>
        <authorList>
            <person name="Song L."/>
            <person name="Nielsen L.J."/>
            <person name="Mohite O."/>
            <person name="Xu X."/>
            <person name="Weber T."/>
            <person name="Kovacs A.T."/>
        </authorList>
    </citation>
    <scope>NUCLEOTIDE SEQUENCE</scope>
    <source>
        <strain evidence="2">D8_B_37</strain>
    </source>
</reference>
<comment type="caution">
    <text evidence="2">The sequence shown here is derived from an EMBL/GenBank/DDBJ whole genome shotgun (WGS) entry which is preliminary data.</text>
</comment>
<sequence length="108" mass="12453">MTKNNQQQKQIDTQLPGANFTDTELGQELANIHQEVSQLIQTVSQFRDSPQGAQANQASNSSKKQMESFSSQAQQQMQKTDQQSQQEETPKEKHNIRDYDRAWEDDRL</sequence>
<feature type="compositionally biased region" description="Basic and acidic residues" evidence="1">
    <location>
        <begin position="88"/>
        <end position="108"/>
    </location>
</feature>
<feature type="region of interest" description="Disordered" evidence="1">
    <location>
        <begin position="1"/>
        <end position="22"/>
    </location>
</feature>
<feature type="region of interest" description="Disordered" evidence="1">
    <location>
        <begin position="41"/>
        <end position="108"/>
    </location>
</feature>
<accession>A0AAW7I8V8</accession>
<dbReference type="AlphaFoldDB" id="A0AAW7I8V8"/>
<feature type="compositionally biased region" description="Low complexity" evidence="1">
    <location>
        <begin position="67"/>
        <end position="86"/>
    </location>
</feature>